<dbReference type="STRING" id="870435.A0A0C3NT22"/>
<evidence type="ECO:0000313" key="3">
    <source>
        <dbReference type="Proteomes" id="UP000054217"/>
    </source>
</evidence>
<keyword evidence="3" id="KW-1185">Reference proteome</keyword>
<evidence type="ECO:0000256" key="1">
    <source>
        <dbReference type="SAM" id="MobiDB-lite"/>
    </source>
</evidence>
<dbReference type="HOGENOM" id="CLU_063934_0_0_1"/>
<sequence length="329" mass="36502">MSEPRRPITLLADIPSLPGIYLERDDTPFLHEAFPIHHCCSKPHLSRPGISNYITSAAHRHHPVPSRCLINEPSTLPHGRGKCPGFVDDASAGPALSSDSFQCRTNTHTMPTKCHFNVTHSHLSITSNNCSPVMDSLNHRVFAPPDIVPTTTLQDSEFNRATSSLVLPSDNCLRVNNSSNHRMPTPPDIVPTAALQDSDSNRAATSPASPSEPLSWPLKCMRKAIRSRKECVTFYKSNASGSLDFPPSAPEAFEYRPKPADIYVHRDEAHNITQVWIWSGDQWTKAGVDICHPTLPGYRLKLLDSGEPSWVTRKTMVTDQGRAKRKHQV</sequence>
<accession>A0A0C3NT22</accession>
<name>A0A0C3NT22_PISTI</name>
<gene>
    <name evidence="2" type="ORF">M404DRAFT_1005355</name>
</gene>
<dbReference type="InParanoid" id="A0A0C3NT22"/>
<protein>
    <submittedName>
        <fullName evidence="2">Uncharacterized protein</fullName>
    </submittedName>
</protein>
<organism evidence="2 3">
    <name type="scientific">Pisolithus tinctorius Marx 270</name>
    <dbReference type="NCBI Taxonomy" id="870435"/>
    <lineage>
        <taxon>Eukaryota</taxon>
        <taxon>Fungi</taxon>
        <taxon>Dikarya</taxon>
        <taxon>Basidiomycota</taxon>
        <taxon>Agaricomycotina</taxon>
        <taxon>Agaricomycetes</taxon>
        <taxon>Agaricomycetidae</taxon>
        <taxon>Boletales</taxon>
        <taxon>Sclerodermatineae</taxon>
        <taxon>Pisolithaceae</taxon>
        <taxon>Pisolithus</taxon>
    </lineage>
</organism>
<dbReference type="OrthoDB" id="2692737at2759"/>
<feature type="region of interest" description="Disordered" evidence="1">
    <location>
        <begin position="178"/>
        <end position="212"/>
    </location>
</feature>
<dbReference type="Proteomes" id="UP000054217">
    <property type="component" value="Unassembled WGS sequence"/>
</dbReference>
<reference evidence="2 3" key="1">
    <citation type="submission" date="2014-04" db="EMBL/GenBank/DDBJ databases">
        <authorList>
            <consortium name="DOE Joint Genome Institute"/>
            <person name="Kuo A."/>
            <person name="Kohler A."/>
            <person name="Costa M.D."/>
            <person name="Nagy L.G."/>
            <person name="Floudas D."/>
            <person name="Copeland A."/>
            <person name="Barry K.W."/>
            <person name="Cichocki N."/>
            <person name="Veneault-Fourrey C."/>
            <person name="LaButti K."/>
            <person name="Lindquist E.A."/>
            <person name="Lipzen A."/>
            <person name="Lundell T."/>
            <person name="Morin E."/>
            <person name="Murat C."/>
            <person name="Sun H."/>
            <person name="Tunlid A."/>
            <person name="Henrissat B."/>
            <person name="Grigoriev I.V."/>
            <person name="Hibbett D.S."/>
            <person name="Martin F."/>
            <person name="Nordberg H.P."/>
            <person name="Cantor M.N."/>
            <person name="Hua S.X."/>
        </authorList>
    </citation>
    <scope>NUCLEOTIDE SEQUENCE [LARGE SCALE GENOMIC DNA]</scope>
    <source>
        <strain evidence="2 3">Marx 270</strain>
    </source>
</reference>
<evidence type="ECO:0000313" key="2">
    <source>
        <dbReference type="EMBL" id="KIN98373.1"/>
    </source>
</evidence>
<reference evidence="3" key="2">
    <citation type="submission" date="2015-01" db="EMBL/GenBank/DDBJ databases">
        <title>Evolutionary Origins and Diversification of the Mycorrhizal Mutualists.</title>
        <authorList>
            <consortium name="DOE Joint Genome Institute"/>
            <consortium name="Mycorrhizal Genomics Consortium"/>
            <person name="Kohler A."/>
            <person name="Kuo A."/>
            <person name="Nagy L.G."/>
            <person name="Floudas D."/>
            <person name="Copeland A."/>
            <person name="Barry K.W."/>
            <person name="Cichocki N."/>
            <person name="Veneault-Fourrey C."/>
            <person name="LaButti K."/>
            <person name="Lindquist E.A."/>
            <person name="Lipzen A."/>
            <person name="Lundell T."/>
            <person name="Morin E."/>
            <person name="Murat C."/>
            <person name="Riley R."/>
            <person name="Ohm R."/>
            <person name="Sun H."/>
            <person name="Tunlid A."/>
            <person name="Henrissat B."/>
            <person name="Grigoriev I.V."/>
            <person name="Hibbett D.S."/>
            <person name="Martin F."/>
        </authorList>
    </citation>
    <scope>NUCLEOTIDE SEQUENCE [LARGE SCALE GENOMIC DNA]</scope>
    <source>
        <strain evidence="3">Marx 270</strain>
    </source>
</reference>
<proteinExistence type="predicted"/>
<dbReference type="EMBL" id="KN832016">
    <property type="protein sequence ID" value="KIN98373.1"/>
    <property type="molecule type" value="Genomic_DNA"/>
</dbReference>
<feature type="compositionally biased region" description="Polar residues" evidence="1">
    <location>
        <begin position="195"/>
        <end position="209"/>
    </location>
</feature>
<dbReference type="AlphaFoldDB" id="A0A0C3NT22"/>